<protein>
    <submittedName>
        <fullName evidence="2">Uncharacterized protein</fullName>
    </submittedName>
</protein>
<sequence>MGLKRLRARMINDPREESSSVFCVPRETQRLHSRDGKRGKKGPTATKDGGSGASEAATSLVAAAIAQLQQRRGSGGAASVTVSVIFFQFERGH</sequence>
<dbReference type="Proteomes" id="UP000283530">
    <property type="component" value="Unassembled WGS sequence"/>
</dbReference>
<dbReference type="EMBL" id="QPKB01000003">
    <property type="protein sequence ID" value="RWR80359.1"/>
    <property type="molecule type" value="Genomic_DNA"/>
</dbReference>
<evidence type="ECO:0000256" key="1">
    <source>
        <dbReference type="SAM" id="MobiDB-lite"/>
    </source>
</evidence>
<reference evidence="2 3" key="1">
    <citation type="journal article" date="2019" name="Nat. Plants">
        <title>Stout camphor tree genome fills gaps in understanding of flowering plant genome evolution.</title>
        <authorList>
            <person name="Chaw S.M."/>
            <person name="Liu Y.C."/>
            <person name="Wu Y.W."/>
            <person name="Wang H.Y."/>
            <person name="Lin C.I."/>
            <person name="Wu C.S."/>
            <person name="Ke H.M."/>
            <person name="Chang L.Y."/>
            <person name="Hsu C.Y."/>
            <person name="Yang H.T."/>
            <person name="Sudianto E."/>
            <person name="Hsu M.H."/>
            <person name="Wu K.P."/>
            <person name="Wang L.N."/>
            <person name="Leebens-Mack J.H."/>
            <person name="Tsai I.J."/>
        </authorList>
    </citation>
    <scope>NUCLEOTIDE SEQUENCE [LARGE SCALE GENOMIC DNA]</scope>
    <source>
        <strain evidence="3">cv. Chaw 1501</strain>
        <tissue evidence="2">Young leaves</tissue>
    </source>
</reference>
<feature type="compositionally biased region" description="Basic and acidic residues" evidence="1">
    <location>
        <begin position="27"/>
        <end position="36"/>
    </location>
</feature>
<evidence type="ECO:0000313" key="2">
    <source>
        <dbReference type="EMBL" id="RWR80359.1"/>
    </source>
</evidence>
<organism evidence="2 3">
    <name type="scientific">Cinnamomum micranthum f. kanehirae</name>
    <dbReference type="NCBI Taxonomy" id="337451"/>
    <lineage>
        <taxon>Eukaryota</taxon>
        <taxon>Viridiplantae</taxon>
        <taxon>Streptophyta</taxon>
        <taxon>Embryophyta</taxon>
        <taxon>Tracheophyta</taxon>
        <taxon>Spermatophyta</taxon>
        <taxon>Magnoliopsida</taxon>
        <taxon>Magnoliidae</taxon>
        <taxon>Laurales</taxon>
        <taxon>Lauraceae</taxon>
        <taxon>Cinnamomum</taxon>
    </lineage>
</organism>
<name>A0A3S3Q7W7_9MAGN</name>
<gene>
    <name evidence="2" type="ORF">CKAN_00899400</name>
</gene>
<proteinExistence type="predicted"/>
<comment type="caution">
    <text evidence="2">The sequence shown here is derived from an EMBL/GenBank/DDBJ whole genome shotgun (WGS) entry which is preliminary data.</text>
</comment>
<evidence type="ECO:0000313" key="3">
    <source>
        <dbReference type="Proteomes" id="UP000283530"/>
    </source>
</evidence>
<accession>A0A3S3Q7W7</accession>
<feature type="region of interest" description="Disordered" evidence="1">
    <location>
        <begin position="1"/>
        <end position="54"/>
    </location>
</feature>
<keyword evidence="3" id="KW-1185">Reference proteome</keyword>
<dbReference type="AlphaFoldDB" id="A0A3S3Q7W7"/>